<proteinExistence type="predicted"/>
<dbReference type="SUPFAM" id="SSF55729">
    <property type="entry name" value="Acyl-CoA N-acyltransferases (Nat)"/>
    <property type="match status" value="1"/>
</dbReference>
<accession>A0AB73IP13</accession>
<dbReference type="PANTHER" id="PTHR13355">
    <property type="entry name" value="GLUCOSAMINE 6-PHOSPHATE N-ACETYLTRANSFERASE"/>
    <property type="match status" value="1"/>
</dbReference>
<dbReference type="GO" id="GO:0008080">
    <property type="term" value="F:N-acetyltransferase activity"/>
    <property type="evidence" value="ECO:0007669"/>
    <property type="project" value="TreeGrafter"/>
</dbReference>
<protein>
    <submittedName>
        <fullName evidence="2">Ribosomal protein S18 acetylase RimI-like enzyme</fullName>
    </submittedName>
</protein>
<dbReference type="InterPro" id="IPR016181">
    <property type="entry name" value="Acyl_CoA_acyltransferase"/>
</dbReference>
<feature type="domain" description="N-acetyltransferase" evidence="1">
    <location>
        <begin position="62"/>
        <end position="196"/>
    </location>
</feature>
<dbReference type="InterPro" id="IPR000182">
    <property type="entry name" value="GNAT_dom"/>
</dbReference>
<dbReference type="PROSITE" id="PS51186">
    <property type="entry name" value="GNAT"/>
    <property type="match status" value="1"/>
</dbReference>
<sequence>MPKTAVPALFACGDRRPELPDPPLKSLSLFSVAAEKKNFLVQELPSFKEGSQTMSQSRRNNLAVRRLAPAEWVQAFPVISQLRSLDESEFLRRVRQQSYSGYELVGAFKDRELVGVMGMRPVHTLARGAYMHIDDIVVTPEARGSGTGQALMEYVEADARARGMSAVFLDARPEAISFYERQNYLLHAAPSMKKSL</sequence>
<reference evidence="2" key="1">
    <citation type="submission" date="2023-07" db="EMBL/GenBank/DDBJ databases">
        <title>Sorghum-associated microbial communities from plants grown in Nebraska, USA.</title>
        <authorList>
            <person name="Schachtman D."/>
        </authorList>
    </citation>
    <scope>NUCLEOTIDE SEQUENCE</scope>
    <source>
        <strain evidence="2">DS1061</strain>
    </source>
</reference>
<evidence type="ECO:0000259" key="1">
    <source>
        <dbReference type="PROSITE" id="PS51186"/>
    </source>
</evidence>
<dbReference type="PANTHER" id="PTHR13355:SF15">
    <property type="entry name" value="GCN5-RELATED N-ACETYLTRANSFERASE 3, CHLOROPLASTIC"/>
    <property type="match status" value="1"/>
</dbReference>
<dbReference type="EMBL" id="JAURTK010000029">
    <property type="protein sequence ID" value="MDP9651744.1"/>
    <property type="molecule type" value="Genomic_DNA"/>
</dbReference>
<organism evidence="2 3">
    <name type="scientific">Paraburkholderia caledonica</name>
    <dbReference type="NCBI Taxonomy" id="134536"/>
    <lineage>
        <taxon>Bacteria</taxon>
        <taxon>Pseudomonadati</taxon>
        <taxon>Pseudomonadota</taxon>
        <taxon>Betaproteobacteria</taxon>
        <taxon>Burkholderiales</taxon>
        <taxon>Burkholderiaceae</taxon>
        <taxon>Paraburkholderia</taxon>
    </lineage>
</organism>
<dbReference type="InterPro" id="IPR039143">
    <property type="entry name" value="GNPNAT1-like"/>
</dbReference>
<dbReference type="Gene3D" id="3.40.630.30">
    <property type="match status" value="1"/>
</dbReference>
<evidence type="ECO:0000313" key="3">
    <source>
        <dbReference type="Proteomes" id="UP001229486"/>
    </source>
</evidence>
<dbReference type="AlphaFoldDB" id="A0AB73IP13"/>
<dbReference type="RefSeq" id="WP_392396292.1">
    <property type="nucleotide sequence ID" value="NZ_JAURTK010000029.1"/>
</dbReference>
<dbReference type="Pfam" id="PF00583">
    <property type="entry name" value="Acetyltransf_1"/>
    <property type="match status" value="1"/>
</dbReference>
<dbReference type="CDD" id="cd04301">
    <property type="entry name" value="NAT_SF"/>
    <property type="match status" value="1"/>
</dbReference>
<gene>
    <name evidence="2" type="ORF">J2793_007219</name>
</gene>
<evidence type="ECO:0000313" key="2">
    <source>
        <dbReference type="EMBL" id="MDP9651744.1"/>
    </source>
</evidence>
<dbReference type="Proteomes" id="UP001229486">
    <property type="component" value="Unassembled WGS sequence"/>
</dbReference>
<comment type="caution">
    <text evidence="2">The sequence shown here is derived from an EMBL/GenBank/DDBJ whole genome shotgun (WGS) entry which is preliminary data.</text>
</comment>
<name>A0AB73IP13_9BURK</name>